<dbReference type="RefSeq" id="WP_087287456.1">
    <property type="nucleotide sequence ID" value="NZ_NFJD01000001.1"/>
</dbReference>
<evidence type="ECO:0000313" key="15">
    <source>
        <dbReference type="Proteomes" id="UP000196368"/>
    </source>
</evidence>
<dbReference type="PANTHER" id="PTHR11669:SF0">
    <property type="entry name" value="PROTEIN STICHEL-LIKE 2"/>
    <property type="match status" value="1"/>
</dbReference>
<dbReference type="FunFam" id="1.10.8.60:FF:000013">
    <property type="entry name" value="DNA polymerase III subunit gamma/tau"/>
    <property type="match status" value="1"/>
</dbReference>
<keyword evidence="6 11" id="KW-0547">Nucleotide-binding</keyword>
<dbReference type="AlphaFoldDB" id="A0A1Y4DEX6"/>
<dbReference type="GO" id="GO:0005524">
    <property type="term" value="F:ATP binding"/>
    <property type="evidence" value="ECO:0007669"/>
    <property type="project" value="UniProtKB-KW"/>
</dbReference>
<dbReference type="InterPro" id="IPR027417">
    <property type="entry name" value="P-loop_NTPase"/>
</dbReference>
<dbReference type="InterPro" id="IPR045085">
    <property type="entry name" value="HLD_clamp_pol_III_gamma_tau"/>
</dbReference>
<dbReference type="NCBIfam" id="TIGR02397">
    <property type="entry name" value="dnaX_nterm"/>
    <property type="match status" value="1"/>
</dbReference>
<dbReference type="InterPro" id="IPR022754">
    <property type="entry name" value="DNA_pol_III_gamma-3"/>
</dbReference>
<reference evidence="15" key="1">
    <citation type="submission" date="2017-04" db="EMBL/GenBank/DDBJ databases">
        <title>Function of individual gut microbiota members based on whole genome sequencing of pure cultures obtained from chicken caecum.</title>
        <authorList>
            <person name="Medvecky M."/>
            <person name="Cejkova D."/>
            <person name="Polansky O."/>
            <person name="Karasova D."/>
            <person name="Kubasova T."/>
            <person name="Cizek A."/>
            <person name="Rychlik I."/>
        </authorList>
    </citation>
    <scope>NUCLEOTIDE SEQUENCE [LARGE SCALE GENOMIC DNA]</scope>
    <source>
        <strain evidence="15">An273</strain>
    </source>
</reference>
<dbReference type="GO" id="GO:0003887">
    <property type="term" value="F:DNA-directed DNA polymerase activity"/>
    <property type="evidence" value="ECO:0007669"/>
    <property type="project" value="UniProtKB-KW"/>
</dbReference>
<evidence type="ECO:0000256" key="4">
    <source>
        <dbReference type="ARBA" id="ARBA00022705"/>
    </source>
</evidence>
<keyword evidence="7" id="KW-0862">Zinc</keyword>
<evidence type="ECO:0000256" key="2">
    <source>
        <dbReference type="ARBA" id="ARBA00022679"/>
    </source>
</evidence>
<dbReference type="Proteomes" id="UP000196368">
    <property type="component" value="Unassembled WGS sequence"/>
</dbReference>
<feature type="region of interest" description="Disordered" evidence="12">
    <location>
        <begin position="383"/>
        <end position="434"/>
    </location>
</feature>
<evidence type="ECO:0000313" key="14">
    <source>
        <dbReference type="EMBL" id="OUO57674.1"/>
    </source>
</evidence>
<evidence type="ECO:0000256" key="1">
    <source>
        <dbReference type="ARBA" id="ARBA00006360"/>
    </source>
</evidence>
<evidence type="ECO:0000256" key="5">
    <source>
        <dbReference type="ARBA" id="ARBA00022723"/>
    </source>
</evidence>
<evidence type="ECO:0000256" key="10">
    <source>
        <dbReference type="ARBA" id="ARBA00049244"/>
    </source>
</evidence>
<name>A0A1Y4DEX6_9BACT</name>
<feature type="compositionally biased region" description="Polar residues" evidence="12">
    <location>
        <begin position="538"/>
        <end position="550"/>
    </location>
</feature>
<dbReference type="Pfam" id="PF12169">
    <property type="entry name" value="DNA_pol3_gamma3"/>
    <property type="match status" value="1"/>
</dbReference>
<evidence type="ECO:0000256" key="7">
    <source>
        <dbReference type="ARBA" id="ARBA00022833"/>
    </source>
</evidence>
<feature type="compositionally biased region" description="Polar residues" evidence="12">
    <location>
        <begin position="587"/>
        <end position="596"/>
    </location>
</feature>
<dbReference type="Gene3D" id="1.10.8.60">
    <property type="match status" value="1"/>
</dbReference>
<dbReference type="GO" id="GO:0046872">
    <property type="term" value="F:metal ion binding"/>
    <property type="evidence" value="ECO:0007669"/>
    <property type="project" value="UniProtKB-KW"/>
</dbReference>
<dbReference type="OrthoDB" id="9810148at2"/>
<dbReference type="EC" id="2.7.7.7" evidence="11"/>
<dbReference type="PANTHER" id="PTHR11669">
    <property type="entry name" value="REPLICATION FACTOR C / DNA POLYMERASE III GAMMA-TAU SUBUNIT"/>
    <property type="match status" value="1"/>
</dbReference>
<evidence type="ECO:0000256" key="3">
    <source>
        <dbReference type="ARBA" id="ARBA00022695"/>
    </source>
</evidence>
<dbReference type="InterPro" id="IPR050238">
    <property type="entry name" value="DNA_Rep/Repair_Clamp_Loader"/>
</dbReference>
<feature type="compositionally biased region" description="Low complexity" evidence="12">
    <location>
        <begin position="400"/>
        <end position="433"/>
    </location>
</feature>
<keyword evidence="4 11" id="KW-0235">DNA replication</keyword>
<dbReference type="NCBIfam" id="NF004046">
    <property type="entry name" value="PRK05563.1"/>
    <property type="match status" value="1"/>
</dbReference>
<dbReference type="FunFam" id="3.40.50.300:FF:000014">
    <property type="entry name" value="DNA polymerase III subunit gamma/tau"/>
    <property type="match status" value="1"/>
</dbReference>
<keyword evidence="2 11" id="KW-0808">Transferase</keyword>
<dbReference type="InterPro" id="IPR012763">
    <property type="entry name" value="DNA_pol_III_sug/sutau_N"/>
</dbReference>
<proteinExistence type="inferred from homology"/>
<keyword evidence="9 11" id="KW-0239">DNA-directed DNA polymerase</keyword>
<sequence>MEMLEEQNQYVSLANKYRPQKFEDMVGQESISKTLQNALKLGRIAHAYLFYGPRGCGKTTTARILAKALNCTGHGNNKPTPEPCGQCPQCLEIAQSADMDVLELDAASNTQVEKVREAIIDTVALASSRDRFKVFILDEVHMLSTSSFNALLKTIEEPPAHVVFILATTEKHKVPATIVSRCQTFRFRPLTVEEISTHLLDLAGAENIDLTPGAAKIIAKNAGGAMRDALTLLDRAIAYSGERIDEKAVGEMLGLTPDELIKQAVDALVQKNGPQLHRVFETLKEEGFDANAFLKDLKNTLGDLFYFSLGQGEEPFAGAKETVKNVSSGFLAQLSRKINKIIEEVKFSDNALVSAEVGMFTVMDSCLDIESFIRRLEALERGEPASSGPASPARPPLSHAPAQATPAARTAKPSVQKAVPVSPKPAVAAKPAVNTQEDILADDEEEEDASLSPAAAASLQKTLSNRQIWDKMLQQFAKSPFVYDVMTNCSVTFSDAQWTLHFAPGKEFYQIPAQNKLPELEQAAQKISGRVIRIQLGTPEQPSAAQTAPRTESVKKPSAQAAKQPAKAAPCQEPAPVRGTAPHAAETASQKQSAPAGSSRAVISEEEPFVKGNFEADAAAGAAADTPEEVKDILEIFPGELMA</sequence>
<feature type="compositionally biased region" description="Low complexity" evidence="12">
    <location>
        <begin position="556"/>
        <end position="576"/>
    </location>
</feature>
<dbReference type="GO" id="GO:0003677">
    <property type="term" value="F:DNA binding"/>
    <property type="evidence" value="ECO:0007669"/>
    <property type="project" value="InterPro"/>
</dbReference>
<dbReference type="Gene3D" id="3.40.50.300">
    <property type="entry name" value="P-loop containing nucleotide triphosphate hydrolases"/>
    <property type="match status" value="1"/>
</dbReference>
<keyword evidence="5" id="KW-0479">Metal-binding</keyword>
<dbReference type="SUPFAM" id="SSF52540">
    <property type="entry name" value="P-loop containing nucleoside triphosphate hydrolases"/>
    <property type="match status" value="1"/>
</dbReference>
<comment type="similarity">
    <text evidence="1 11">Belongs to the DnaX/STICHEL family.</text>
</comment>
<dbReference type="GO" id="GO:0006261">
    <property type="term" value="P:DNA-templated DNA replication"/>
    <property type="evidence" value="ECO:0007669"/>
    <property type="project" value="TreeGrafter"/>
</dbReference>
<comment type="catalytic activity">
    <reaction evidence="10 11">
        <text>DNA(n) + a 2'-deoxyribonucleoside 5'-triphosphate = DNA(n+1) + diphosphate</text>
        <dbReference type="Rhea" id="RHEA:22508"/>
        <dbReference type="Rhea" id="RHEA-COMP:17339"/>
        <dbReference type="Rhea" id="RHEA-COMP:17340"/>
        <dbReference type="ChEBI" id="CHEBI:33019"/>
        <dbReference type="ChEBI" id="CHEBI:61560"/>
        <dbReference type="ChEBI" id="CHEBI:173112"/>
        <dbReference type="EC" id="2.7.7.7"/>
    </reaction>
</comment>
<feature type="region of interest" description="Disordered" evidence="12">
    <location>
        <begin position="537"/>
        <end position="608"/>
    </location>
</feature>
<comment type="subunit">
    <text evidence="11">DNA polymerase III contains a core (composed of alpha, epsilon and theta chains) that associates with a tau subunit. This core dimerizes to form the POLIII' complex. PolIII' associates with the gamma complex (composed of gamma, delta, delta', psi and chi chains) and with the beta chain to form the complete DNA polymerase III complex.</text>
</comment>
<dbReference type="SMART" id="SM00382">
    <property type="entry name" value="AAA"/>
    <property type="match status" value="1"/>
</dbReference>
<evidence type="ECO:0000256" key="9">
    <source>
        <dbReference type="ARBA" id="ARBA00022932"/>
    </source>
</evidence>
<accession>A0A1Y4DEX6</accession>
<organism evidence="14 15">
    <name type="scientific">Candidatus Avelusimicrobium gallicola</name>
    <dbReference type="NCBI Taxonomy" id="2562704"/>
    <lineage>
        <taxon>Bacteria</taxon>
        <taxon>Pseudomonadati</taxon>
        <taxon>Elusimicrobiota</taxon>
        <taxon>Elusimicrobia</taxon>
        <taxon>Elusimicrobiales</taxon>
        <taxon>Elusimicrobiaceae</taxon>
        <taxon>Candidatus Avelusimicrobium</taxon>
    </lineage>
</organism>
<gene>
    <name evidence="11" type="primary">dnaX</name>
    <name evidence="14" type="ORF">B5F75_02550</name>
</gene>
<dbReference type="SUPFAM" id="SSF48019">
    <property type="entry name" value="post-AAA+ oligomerization domain-like"/>
    <property type="match status" value="1"/>
</dbReference>
<dbReference type="GO" id="GO:0009360">
    <property type="term" value="C:DNA polymerase III complex"/>
    <property type="evidence" value="ECO:0007669"/>
    <property type="project" value="InterPro"/>
</dbReference>
<evidence type="ECO:0000256" key="11">
    <source>
        <dbReference type="RuleBase" id="RU364063"/>
    </source>
</evidence>
<keyword evidence="15" id="KW-1185">Reference proteome</keyword>
<evidence type="ECO:0000256" key="8">
    <source>
        <dbReference type="ARBA" id="ARBA00022840"/>
    </source>
</evidence>
<dbReference type="InterPro" id="IPR003593">
    <property type="entry name" value="AAA+_ATPase"/>
</dbReference>
<dbReference type="EMBL" id="NFJD01000001">
    <property type="protein sequence ID" value="OUO57674.1"/>
    <property type="molecule type" value="Genomic_DNA"/>
</dbReference>
<evidence type="ECO:0000256" key="6">
    <source>
        <dbReference type="ARBA" id="ARBA00022741"/>
    </source>
</evidence>
<comment type="caution">
    <text evidence="14">The sequence shown here is derived from an EMBL/GenBank/DDBJ whole genome shotgun (WGS) entry which is preliminary data.</text>
</comment>
<dbReference type="Pfam" id="PF22608">
    <property type="entry name" value="DNAX_ATPase_lid"/>
    <property type="match status" value="1"/>
</dbReference>
<feature type="domain" description="AAA+ ATPase" evidence="13">
    <location>
        <begin position="44"/>
        <end position="190"/>
    </location>
</feature>
<comment type="function">
    <text evidence="11">DNA polymerase III is a complex, multichain enzyme responsible for most of the replicative synthesis in bacteria. This DNA polymerase also exhibits 3' to 5' exonuclease activity.</text>
</comment>
<dbReference type="InterPro" id="IPR008921">
    <property type="entry name" value="DNA_pol3_clamp-load_cplx_C"/>
</dbReference>
<dbReference type="Pfam" id="PF13177">
    <property type="entry name" value="DNA_pol3_delta2"/>
    <property type="match status" value="1"/>
</dbReference>
<dbReference type="CDD" id="cd00009">
    <property type="entry name" value="AAA"/>
    <property type="match status" value="1"/>
</dbReference>
<evidence type="ECO:0000256" key="12">
    <source>
        <dbReference type="SAM" id="MobiDB-lite"/>
    </source>
</evidence>
<keyword evidence="3 11" id="KW-0548">Nucleotidyltransferase</keyword>
<protein>
    <recommendedName>
        <fullName evidence="11">DNA polymerase III subunit gamma/tau</fullName>
        <ecNumber evidence="11">2.7.7.7</ecNumber>
    </recommendedName>
</protein>
<evidence type="ECO:0000259" key="13">
    <source>
        <dbReference type="SMART" id="SM00382"/>
    </source>
</evidence>
<keyword evidence="8 11" id="KW-0067">ATP-binding</keyword>
<dbReference type="CDD" id="cd18137">
    <property type="entry name" value="HLD_clamp_pol_III_gamma_tau"/>
    <property type="match status" value="1"/>
</dbReference>